<sequence>MHSFAPSPSETPNAKEPVRGWWKTVATIARWPRDANFCCEKGNAGARWRGIGMPMMPRVGRVCTTRGLFLARQLGVGPLLGRKNGPRVARVRRLPKVSARGGDRKDKPIGTD</sequence>
<keyword evidence="4" id="KW-1185">Reference proteome</keyword>
<gene>
    <name evidence="2" type="ORF">ZHAS_00012095</name>
</gene>
<dbReference type="GO" id="GO:0003964">
    <property type="term" value="F:RNA-directed DNA polymerase activity"/>
    <property type="evidence" value="ECO:0007669"/>
    <property type="project" value="UniProtKB-KW"/>
</dbReference>
<organism evidence="2">
    <name type="scientific">Anopheles sinensis</name>
    <name type="common">Mosquito</name>
    <dbReference type="NCBI Taxonomy" id="74873"/>
    <lineage>
        <taxon>Eukaryota</taxon>
        <taxon>Metazoa</taxon>
        <taxon>Ecdysozoa</taxon>
        <taxon>Arthropoda</taxon>
        <taxon>Hexapoda</taxon>
        <taxon>Insecta</taxon>
        <taxon>Pterygota</taxon>
        <taxon>Neoptera</taxon>
        <taxon>Endopterygota</taxon>
        <taxon>Diptera</taxon>
        <taxon>Nematocera</taxon>
        <taxon>Culicoidea</taxon>
        <taxon>Culicidae</taxon>
        <taxon>Anophelinae</taxon>
        <taxon>Anopheles</taxon>
    </lineage>
</organism>
<feature type="compositionally biased region" description="Basic and acidic residues" evidence="1">
    <location>
        <begin position="101"/>
        <end position="112"/>
    </location>
</feature>
<keyword evidence="2" id="KW-0808">Transferase</keyword>
<keyword evidence="2" id="KW-0548">Nucleotidyltransferase</keyword>
<reference evidence="3" key="2">
    <citation type="submission" date="2020-05" db="UniProtKB">
        <authorList>
            <consortium name="EnsemblMetazoa"/>
        </authorList>
    </citation>
    <scope>IDENTIFICATION</scope>
</reference>
<dbReference type="EnsemblMetazoa" id="ASIC012095-RA">
    <property type="protein sequence ID" value="ASIC012095-PA"/>
    <property type="gene ID" value="ASIC012095"/>
</dbReference>
<keyword evidence="2" id="KW-0695">RNA-directed DNA polymerase</keyword>
<dbReference type="EMBL" id="KE525272">
    <property type="protein sequence ID" value="KFB44212.1"/>
    <property type="molecule type" value="Genomic_DNA"/>
</dbReference>
<protein>
    <submittedName>
        <fullName evidence="2 3">Retron type reverse transcriptase</fullName>
    </submittedName>
</protein>
<proteinExistence type="predicted"/>
<feature type="region of interest" description="Disordered" evidence="1">
    <location>
        <begin position="90"/>
        <end position="112"/>
    </location>
</feature>
<dbReference type="EMBL" id="ATLV01019469">
    <property type="status" value="NOT_ANNOTATED_CDS"/>
    <property type="molecule type" value="Genomic_DNA"/>
</dbReference>
<evidence type="ECO:0000256" key="1">
    <source>
        <dbReference type="SAM" id="MobiDB-lite"/>
    </source>
</evidence>
<name>A0A084W1W8_ANOSI</name>
<accession>A0A084W1W8</accession>
<dbReference type="AlphaFoldDB" id="A0A084W1W8"/>
<dbReference type="VEuPathDB" id="VectorBase:ASIC012095"/>
<reference evidence="2 4" key="1">
    <citation type="journal article" date="2014" name="BMC Genomics">
        <title>Genome sequence of Anopheles sinensis provides insight into genetics basis of mosquito competence for malaria parasites.</title>
        <authorList>
            <person name="Zhou D."/>
            <person name="Zhang D."/>
            <person name="Ding G."/>
            <person name="Shi L."/>
            <person name="Hou Q."/>
            <person name="Ye Y."/>
            <person name="Xu Y."/>
            <person name="Zhou H."/>
            <person name="Xiong C."/>
            <person name="Li S."/>
            <person name="Yu J."/>
            <person name="Hong S."/>
            <person name="Yu X."/>
            <person name="Zou P."/>
            <person name="Chen C."/>
            <person name="Chang X."/>
            <person name="Wang W."/>
            <person name="Lv Y."/>
            <person name="Sun Y."/>
            <person name="Ma L."/>
            <person name="Shen B."/>
            <person name="Zhu C."/>
        </authorList>
    </citation>
    <scope>NUCLEOTIDE SEQUENCE [LARGE SCALE GENOMIC DNA]</scope>
</reference>
<evidence type="ECO:0000313" key="4">
    <source>
        <dbReference type="Proteomes" id="UP000030765"/>
    </source>
</evidence>
<evidence type="ECO:0000313" key="3">
    <source>
        <dbReference type="EnsemblMetazoa" id="ASIC012095-PA"/>
    </source>
</evidence>
<dbReference type="Proteomes" id="UP000030765">
    <property type="component" value="Unassembled WGS sequence"/>
</dbReference>
<evidence type="ECO:0000313" key="2">
    <source>
        <dbReference type="EMBL" id="KFB44212.1"/>
    </source>
</evidence>